<dbReference type="CDD" id="cd02002">
    <property type="entry name" value="TPP_BFDC"/>
    <property type="match status" value="1"/>
</dbReference>
<evidence type="ECO:0000256" key="1">
    <source>
        <dbReference type="ARBA" id="ARBA00007812"/>
    </source>
</evidence>
<dbReference type="GeneID" id="6137645"/>
<dbReference type="SUPFAM" id="SSF52518">
    <property type="entry name" value="Thiamin diphosphate-binding fold (THDP-binding)"/>
    <property type="match status" value="2"/>
</dbReference>
<dbReference type="Pfam" id="PF02775">
    <property type="entry name" value="TPP_enzyme_C"/>
    <property type="match status" value="1"/>
</dbReference>
<proteinExistence type="inferred from homology"/>
<organism evidence="7 8">
    <name type="scientific">Methylobacterium radiotolerans</name>
    <dbReference type="NCBI Taxonomy" id="31998"/>
    <lineage>
        <taxon>Bacteria</taxon>
        <taxon>Pseudomonadati</taxon>
        <taxon>Pseudomonadota</taxon>
        <taxon>Alphaproteobacteria</taxon>
        <taxon>Hyphomicrobiales</taxon>
        <taxon>Methylobacteriaceae</taxon>
        <taxon>Methylobacterium</taxon>
    </lineage>
</organism>
<evidence type="ECO:0000259" key="4">
    <source>
        <dbReference type="Pfam" id="PF00205"/>
    </source>
</evidence>
<dbReference type="EMBL" id="JBEPNW010000002">
    <property type="protein sequence ID" value="MET3869062.1"/>
    <property type="molecule type" value="Genomic_DNA"/>
</dbReference>
<gene>
    <name evidence="7" type="ORF">ABIC20_006371</name>
</gene>
<dbReference type="EC" id="4.1.1.7" evidence="7"/>
<evidence type="ECO:0000313" key="7">
    <source>
        <dbReference type="EMBL" id="MET3869062.1"/>
    </source>
</evidence>
<dbReference type="SUPFAM" id="SSF52467">
    <property type="entry name" value="DHS-like NAD/FAD-binding domain"/>
    <property type="match status" value="1"/>
</dbReference>
<keyword evidence="2 3" id="KW-0786">Thiamine pyrophosphate</keyword>
<dbReference type="InterPro" id="IPR029035">
    <property type="entry name" value="DHS-like_NAD/FAD-binding_dom"/>
</dbReference>
<name>A0ABV2NRB6_9HYPH</name>
<feature type="domain" description="Thiamine pyrophosphate enzyme TPP-binding" evidence="5">
    <location>
        <begin position="426"/>
        <end position="557"/>
    </location>
</feature>
<dbReference type="CDD" id="cd07035">
    <property type="entry name" value="TPP_PYR_POX_like"/>
    <property type="match status" value="1"/>
</dbReference>
<evidence type="ECO:0000259" key="6">
    <source>
        <dbReference type="Pfam" id="PF02776"/>
    </source>
</evidence>
<dbReference type="InterPro" id="IPR012001">
    <property type="entry name" value="Thiamin_PyroP_enz_TPP-bd_dom"/>
</dbReference>
<protein>
    <submittedName>
        <fullName evidence="7">Benzoylformate decarboxylase</fullName>
        <ecNumber evidence="7">4.1.1.7</ecNumber>
    </submittedName>
</protein>
<dbReference type="RefSeq" id="WP_012318600.1">
    <property type="nucleotide sequence ID" value="NZ_BJXP01000025.1"/>
</dbReference>
<feature type="domain" description="Thiamine pyrophosphate enzyme N-terminal TPP-binding" evidence="6">
    <location>
        <begin position="13"/>
        <end position="117"/>
    </location>
</feature>
<comment type="similarity">
    <text evidence="1 3">Belongs to the TPP enzyme family.</text>
</comment>
<evidence type="ECO:0000256" key="2">
    <source>
        <dbReference type="ARBA" id="ARBA00023052"/>
    </source>
</evidence>
<dbReference type="InterPro" id="IPR011766">
    <property type="entry name" value="TPP_enzyme_TPP-bd"/>
</dbReference>
<dbReference type="InterPro" id="IPR029061">
    <property type="entry name" value="THDP-binding"/>
</dbReference>
<dbReference type="InterPro" id="IPR045229">
    <property type="entry name" value="TPP_enz"/>
</dbReference>
<dbReference type="InterPro" id="IPR012000">
    <property type="entry name" value="Thiamin_PyroP_enz_cen_dom"/>
</dbReference>
<evidence type="ECO:0000259" key="5">
    <source>
        <dbReference type="Pfam" id="PF02775"/>
    </source>
</evidence>
<comment type="caution">
    <text evidence="7">The sequence shown here is derived from an EMBL/GenBank/DDBJ whole genome shotgun (WGS) entry which is preliminary data.</text>
</comment>
<accession>A0ABV2NRB6</accession>
<keyword evidence="7" id="KW-0456">Lyase</keyword>
<feature type="domain" description="Thiamine pyrophosphate enzyme central" evidence="4">
    <location>
        <begin position="201"/>
        <end position="335"/>
    </location>
</feature>
<dbReference type="PANTHER" id="PTHR18968:SF133">
    <property type="entry name" value="BENZOYLFORMATE DECARBOXYLASE"/>
    <property type="match status" value="1"/>
</dbReference>
<dbReference type="GO" id="GO:0050695">
    <property type="term" value="F:benzoylformate decarboxylase activity"/>
    <property type="evidence" value="ECO:0007669"/>
    <property type="project" value="UniProtKB-EC"/>
</dbReference>
<dbReference type="Proteomes" id="UP001549119">
    <property type="component" value="Unassembled WGS sequence"/>
</dbReference>
<dbReference type="Pfam" id="PF02776">
    <property type="entry name" value="TPP_enzyme_N"/>
    <property type="match status" value="1"/>
</dbReference>
<dbReference type="Gene3D" id="3.40.50.970">
    <property type="match status" value="2"/>
</dbReference>
<dbReference type="Gene3D" id="3.40.50.1220">
    <property type="entry name" value="TPP-binding domain"/>
    <property type="match status" value="1"/>
</dbReference>
<dbReference type="PANTHER" id="PTHR18968">
    <property type="entry name" value="THIAMINE PYROPHOSPHATE ENZYMES"/>
    <property type="match status" value="1"/>
</dbReference>
<sequence>MPIETVETAGRRRGADLLVEVLRSEGVRYIFGNPGTTELPLIDALTEAPDIAYILALQEATAVAMADGYAQGARRPAFLNLHTAGGLGHAMGGLVNSQVSGTPLVVTAGQQDLRHALTDPLLMGDLVAIADPVMKWAREVTSPDQIPILLRRAFHDAGAAPSGPVFLSLPMDVMEALSAVPAGETSTIDQRAVAGSLDRLAERLAAIAPGRLALIAGDEIDASDASAQMVALADLLAAPVYGSSWPAHIPFPTAHPLWAGNLPTRADAIADILGRYDAVFALGGKSLITVLYSEVSAVPPGVQVFQLSADVRDLGRTYATCLSTVGDIRASLDALLPLLAPRLADRADAFEQLRGQAVTARAERRARLAAAADAAFEDPVIAPLVAAREVARAVGAETTIVDEAPATLTHLRTFLDSPSAHQYAAMRGGVLGWGMPAAVGFSLGLDRAPVVCVVGDGAAMYSPQALWTAAHEKLPVTFVVINNAEYNILKTFMKGQAHYASVRANRFIAMDLTDPRVDFPALAASMGVPARRVTRAADIAPAIEAGIRSGGANLVEVVVRAT</sequence>
<keyword evidence="8" id="KW-1185">Reference proteome</keyword>
<reference evidence="7 8" key="1">
    <citation type="submission" date="2024-06" db="EMBL/GenBank/DDBJ databases">
        <title>Genomics of switchgrass bacterial isolates.</title>
        <authorList>
            <person name="Shade A."/>
        </authorList>
    </citation>
    <scope>NUCLEOTIDE SEQUENCE [LARGE SCALE GENOMIC DNA]</scope>
    <source>
        <strain evidence="7 8">PvP084</strain>
    </source>
</reference>
<evidence type="ECO:0000313" key="8">
    <source>
        <dbReference type="Proteomes" id="UP001549119"/>
    </source>
</evidence>
<evidence type="ECO:0000256" key="3">
    <source>
        <dbReference type="RuleBase" id="RU362132"/>
    </source>
</evidence>
<dbReference type="Pfam" id="PF00205">
    <property type="entry name" value="TPP_enzyme_M"/>
    <property type="match status" value="1"/>
</dbReference>